<dbReference type="Proteomes" id="UP000015530">
    <property type="component" value="Unassembled WGS sequence"/>
</dbReference>
<reference evidence="3" key="1">
    <citation type="journal article" date="2013" name="Mol. Plant Microbe Interact.">
        <title>Global aspects of pacC regulation of pathogenicity genes in Colletotrichum gloeosporioides as revealed by transcriptome analysis.</title>
        <authorList>
            <person name="Alkan N."/>
            <person name="Meng X."/>
            <person name="Friedlander G."/>
            <person name="Reuveni E."/>
            <person name="Sukno S."/>
            <person name="Sherman A."/>
            <person name="Thon M."/>
            <person name="Fluhr R."/>
            <person name="Prusky D."/>
        </authorList>
    </citation>
    <scope>NUCLEOTIDE SEQUENCE [LARGE SCALE GENOMIC DNA]</scope>
    <source>
        <strain evidence="3">Cg-14</strain>
    </source>
</reference>
<sequence>MGRLDLSSLLNTGMYADIHLVCTGKKGNKQTFKIHRSIVFSQCQKLKELVLKSSTLRDEFFGVDVVDLPLEPEIFEGVLALLYSGEYQVRYQAAETRAEDGEEEVWDNTPHSLFYSTRICGMAQQFDIIDLFSESATGLCAAVRNALFHVDLPAVLDELYATLGTSPYFTLHLASIPHMVAHKMKRFKIVRTHLRRVLFKQPVLAADILDATTEALEEKWHDLLKLYKTSKKARRIRVLSTMSNAVLAVVAEMMMIGTWSKKEMRGDAG</sequence>
<proteinExistence type="predicted"/>
<dbReference type="PROSITE" id="PS50097">
    <property type="entry name" value="BTB"/>
    <property type="match status" value="1"/>
</dbReference>
<dbReference type="Gene3D" id="3.30.710.10">
    <property type="entry name" value="Potassium Channel Kv1.1, Chain A"/>
    <property type="match status" value="1"/>
</dbReference>
<dbReference type="eggNOG" id="ENOG502T44D">
    <property type="taxonomic scope" value="Eukaryota"/>
</dbReference>
<dbReference type="InterPro" id="IPR000210">
    <property type="entry name" value="BTB/POZ_dom"/>
</dbReference>
<comment type="caution">
    <text evidence="2">The sequence shown here is derived from an EMBL/GenBank/DDBJ whole genome shotgun (WGS) entry which is preliminary data.</text>
</comment>
<organism evidence="2 3">
    <name type="scientific">Colletotrichum gloeosporioides (strain Cg-14)</name>
    <name type="common">Anthracnose fungus</name>
    <name type="synonym">Glomerella cingulata</name>
    <dbReference type="NCBI Taxonomy" id="1237896"/>
    <lineage>
        <taxon>Eukaryota</taxon>
        <taxon>Fungi</taxon>
        <taxon>Dikarya</taxon>
        <taxon>Ascomycota</taxon>
        <taxon>Pezizomycotina</taxon>
        <taxon>Sordariomycetes</taxon>
        <taxon>Hypocreomycetidae</taxon>
        <taxon>Glomerellales</taxon>
        <taxon>Glomerellaceae</taxon>
        <taxon>Colletotrichum</taxon>
        <taxon>Colletotrichum gloeosporioides species complex</taxon>
    </lineage>
</organism>
<evidence type="ECO:0000313" key="3">
    <source>
        <dbReference type="Proteomes" id="UP000015530"/>
    </source>
</evidence>
<dbReference type="AlphaFoldDB" id="T0JXA0"/>
<dbReference type="OMA" id="YSTRICG"/>
<feature type="domain" description="BTB" evidence="1">
    <location>
        <begin position="16"/>
        <end position="91"/>
    </location>
</feature>
<name>T0JXA0_COLGC</name>
<gene>
    <name evidence="2" type="ORF">CGLO_13041</name>
</gene>
<dbReference type="HOGENOM" id="CLU_1001184_0_0_1"/>
<evidence type="ECO:0000259" key="1">
    <source>
        <dbReference type="PROSITE" id="PS50097"/>
    </source>
</evidence>
<dbReference type="InterPro" id="IPR011333">
    <property type="entry name" value="SKP1/BTB/POZ_sf"/>
</dbReference>
<dbReference type="OrthoDB" id="6359816at2759"/>
<dbReference type="SUPFAM" id="SSF54695">
    <property type="entry name" value="POZ domain"/>
    <property type="match status" value="1"/>
</dbReference>
<dbReference type="EMBL" id="AMYD01002826">
    <property type="protein sequence ID" value="EQB47787.1"/>
    <property type="molecule type" value="Genomic_DNA"/>
</dbReference>
<evidence type="ECO:0000313" key="2">
    <source>
        <dbReference type="EMBL" id="EQB47787.1"/>
    </source>
</evidence>
<accession>T0JXA0</accession>
<protein>
    <recommendedName>
        <fullName evidence="1">BTB domain-containing protein</fullName>
    </recommendedName>
</protein>